<dbReference type="GO" id="GO:0046872">
    <property type="term" value="F:metal ion binding"/>
    <property type="evidence" value="ECO:0007669"/>
    <property type="project" value="UniProtKB-KW"/>
</dbReference>
<reference evidence="3" key="2">
    <citation type="submission" date="2021-04" db="EMBL/GenBank/DDBJ databases">
        <authorList>
            <person name="Gilroy R."/>
        </authorList>
    </citation>
    <scope>NUCLEOTIDE SEQUENCE</scope>
    <source>
        <strain evidence="3">B5-657</strain>
    </source>
</reference>
<dbReference type="GO" id="GO:0016852">
    <property type="term" value="F:sirohydrochlorin cobaltochelatase activity"/>
    <property type="evidence" value="ECO:0007669"/>
    <property type="project" value="InterPro"/>
</dbReference>
<protein>
    <submittedName>
        <fullName evidence="3">Sirohydrochlorin cobaltochelatase</fullName>
    </submittedName>
</protein>
<dbReference type="PIRSF" id="PIRSF033579">
    <property type="entry name" value="Anaer_Co_chel"/>
    <property type="match status" value="1"/>
</dbReference>
<keyword evidence="2" id="KW-0170">Cobalt</keyword>
<keyword evidence="2" id="KW-0479">Metal-binding</keyword>
<comment type="caution">
    <text evidence="3">The sequence shown here is derived from an EMBL/GenBank/DDBJ whole genome shotgun (WGS) entry which is preliminary data.</text>
</comment>
<dbReference type="Pfam" id="PF06180">
    <property type="entry name" value="CbiK"/>
    <property type="match status" value="1"/>
</dbReference>
<dbReference type="EMBL" id="JAHLFQ010000219">
    <property type="protein sequence ID" value="MBU3804959.1"/>
    <property type="molecule type" value="Genomic_DNA"/>
</dbReference>
<dbReference type="Gene3D" id="3.40.50.1400">
    <property type="match status" value="2"/>
</dbReference>
<proteinExistence type="predicted"/>
<gene>
    <name evidence="3" type="ORF">H9872_09425</name>
</gene>
<organism evidence="3 4">
    <name type="scientific">Candidatus Cellulosilyticum pullistercoris</name>
    <dbReference type="NCBI Taxonomy" id="2838521"/>
    <lineage>
        <taxon>Bacteria</taxon>
        <taxon>Bacillati</taxon>
        <taxon>Bacillota</taxon>
        <taxon>Clostridia</taxon>
        <taxon>Lachnospirales</taxon>
        <taxon>Cellulosilyticaceae</taxon>
        <taxon>Cellulosilyticum</taxon>
    </lineage>
</organism>
<sequence length="261" mass="30581">MMDKRGILVVSFGSSYEETRKKSIDQIEKEMQEAYPEYSVYQAFTSSRIIKELNERGIEVNDVAKALEKMKEDGIKTVIVQPTFIIKGLEYERMRETLEWYRQGFEALYIGEPLLTSVEDYFEVIEAFVNKIDKVEEDEVILCMGHGAEHFMSVSYAALDYMFKDRGYENIYVATIDAFPRIEDVMKHFDQKGYKVVRIIPFMLVAGHHARKSMMEQVEESWEVKLKKAGYQVKCEFKGLGENERIRSIYRKHIQVLIDTL</sequence>
<name>A0A9E2KDK1_9FIRM</name>
<evidence type="ECO:0000313" key="3">
    <source>
        <dbReference type="EMBL" id="MBU3804959.1"/>
    </source>
</evidence>
<feature type="active site" description="Proton acceptor" evidence="1">
    <location>
        <position position="146"/>
    </location>
</feature>
<accession>A0A9E2KDK1</accession>
<reference evidence="3" key="1">
    <citation type="journal article" date="2021" name="PeerJ">
        <title>Extensive microbial diversity within the chicken gut microbiome revealed by metagenomics and culture.</title>
        <authorList>
            <person name="Gilroy R."/>
            <person name="Ravi A."/>
            <person name="Getino M."/>
            <person name="Pursley I."/>
            <person name="Horton D.L."/>
            <person name="Alikhan N.F."/>
            <person name="Baker D."/>
            <person name="Gharbi K."/>
            <person name="Hall N."/>
            <person name="Watson M."/>
            <person name="Adriaenssens E.M."/>
            <person name="Foster-Nyarko E."/>
            <person name="Jarju S."/>
            <person name="Secka A."/>
            <person name="Antonio M."/>
            <person name="Oren A."/>
            <person name="Chaudhuri R.R."/>
            <person name="La Ragione R."/>
            <person name="Hildebrand F."/>
            <person name="Pallen M.J."/>
        </authorList>
    </citation>
    <scope>NUCLEOTIDE SEQUENCE</scope>
    <source>
        <strain evidence="3">B5-657</strain>
    </source>
</reference>
<dbReference type="InterPro" id="IPR010388">
    <property type="entry name" value="Anaerobic_Co-chelatase"/>
</dbReference>
<dbReference type="GO" id="GO:0019251">
    <property type="term" value="P:anaerobic cobalamin biosynthetic process"/>
    <property type="evidence" value="ECO:0007669"/>
    <property type="project" value="InterPro"/>
</dbReference>
<feature type="binding site" evidence="2">
    <location>
        <position position="146"/>
    </location>
    <ligand>
        <name>Co(2+)</name>
        <dbReference type="ChEBI" id="CHEBI:48828"/>
    </ligand>
</feature>
<dbReference type="CDD" id="cd03412">
    <property type="entry name" value="CbiK_N"/>
    <property type="match status" value="1"/>
</dbReference>
<dbReference type="CDD" id="cd03413">
    <property type="entry name" value="CbiK_C"/>
    <property type="match status" value="1"/>
</dbReference>
<evidence type="ECO:0000256" key="2">
    <source>
        <dbReference type="PIRSR" id="PIRSR033579-3"/>
    </source>
</evidence>
<dbReference type="Proteomes" id="UP000824229">
    <property type="component" value="Unassembled WGS sequence"/>
</dbReference>
<evidence type="ECO:0000313" key="4">
    <source>
        <dbReference type="Proteomes" id="UP000824229"/>
    </source>
</evidence>
<evidence type="ECO:0000256" key="1">
    <source>
        <dbReference type="PIRSR" id="PIRSR033579-1"/>
    </source>
</evidence>
<feature type="binding site" evidence="2">
    <location>
        <position position="209"/>
    </location>
    <ligand>
        <name>Co(2+)</name>
        <dbReference type="ChEBI" id="CHEBI:48828"/>
    </ligand>
</feature>
<dbReference type="AlphaFoldDB" id="A0A9E2KDK1"/>
<dbReference type="SUPFAM" id="SSF53800">
    <property type="entry name" value="Chelatase"/>
    <property type="match status" value="1"/>
</dbReference>